<gene>
    <name evidence="9" type="ORF">HS960_02085</name>
</gene>
<feature type="signal peptide" evidence="6">
    <location>
        <begin position="1"/>
        <end position="23"/>
    </location>
</feature>
<dbReference type="InterPro" id="IPR012944">
    <property type="entry name" value="SusD_RagB_dom"/>
</dbReference>
<evidence type="ECO:0000256" key="3">
    <source>
        <dbReference type="ARBA" id="ARBA00022729"/>
    </source>
</evidence>
<sequence length="621" mass="69147">MKYVNKFKLAFYGVLLTVLGASSCTKGLDYENTGAINPKNVWTDSVLIKAYLNDIYGGLMPDWQLGSGAGADEGINGSGGNLGSFQQGIVDVATNFTRLDYTYIDKANYFMDQLADLPETVISGGTKSRLIGEAKFWRAWKYWDMVSSIGGVPLILHTQDGSDINSLRVPRSKTSECVAQIIKDLDEAAVALPPNYSGADYGRINRAAALGLKARILLWYASPLFNATNDQVRWTNAYNAAKMAIQAADAGGFGLFENYRLIWYSRNKEQIMTKQYYYPDNYMNFAPIRPISFTNGSTNNDQPILPLLIAYPKRDGSPMQFDQNQLSDPAYNKQFLTDFYTNRDDRFYATIWCGGTVYPTPDINVLGMTAPRSRTYWQAWTWKPTATPNTVLPARDVNMFSGISPLVQNGDENGVTGFFQRKGLDTLLDRNALVGVAANAKSWFSPMRYAELLLNLAETANETGRSNEALNALYAIRKRAGIAPGAATNYGISAIGQGDIRNAIINERQVELAFEGFRYSDLRRWKRYDILNTQNTRKGLLLMLNKGEALPGNTDNIMNAAVRSKFSAVLIQNLDKTGSTNQSYKLSLNHWFNSLNPAQISIEPDQLPQNKEWGGTFDPLQ</sequence>
<comment type="similarity">
    <text evidence="2">Belongs to the SusD family.</text>
</comment>
<feature type="domain" description="RagB/SusD" evidence="7">
    <location>
        <begin position="270"/>
        <end position="537"/>
    </location>
</feature>
<dbReference type="InterPro" id="IPR011990">
    <property type="entry name" value="TPR-like_helical_dom_sf"/>
</dbReference>
<keyword evidence="10" id="KW-1185">Reference proteome</keyword>
<feature type="chain" id="PRO_5028916859" evidence="6">
    <location>
        <begin position="24"/>
        <end position="621"/>
    </location>
</feature>
<dbReference type="RefSeq" id="WP_182331139.1">
    <property type="nucleotide sequence ID" value="NZ_CP058555.1"/>
</dbReference>
<organism evidence="9 10">
    <name type="scientific">Sphingobacterium paramultivorum</name>
    <dbReference type="NCBI Taxonomy" id="2886510"/>
    <lineage>
        <taxon>Bacteria</taxon>
        <taxon>Pseudomonadati</taxon>
        <taxon>Bacteroidota</taxon>
        <taxon>Sphingobacteriia</taxon>
        <taxon>Sphingobacteriales</taxon>
        <taxon>Sphingobacteriaceae</taxon>
        <taxon>Sphingobacterium</taxon>
    </lineage>
</organism>
<keyword evidence="3 6" id="KW-0732">Signal</keyword>
<dbReference type="InterPro" id="IPR033985">
    <property type="entry name" value="SusD-like_N"/>
</dbReference>
<dbReference type="EMBL" id="CP058555">
    <property type="protein sequence ID" value="QMV66517.1"/>
    <property type="molecule type" value="Genomic_DNA"/>
</dbReference>
<evidence type="ECO:0000313" key="10">
    <source>
        <dbReference type="Proteomes" id="UP000515450"/>
    </source>
</evidence>
<evidence type="ECO:0000256" key="2">
    <source>
        <dbReference type="ARBA" id="ARBA00006275"/>
    </source>
</evidence>
<reference evidence="9 10" key="1">
    <citation type="journal article" date="2020" name="G3 (Bethesda)">
        <title>CeMbio - The Caenorhabditis elegans Microbiome Resource.</title>
        <authorList>
            <person name="Dirksen P."/>
            <person name="Assie A."/>
            <person name="Zimmermann J."/>
            <person name="Zhang F."/>
            <person name="Tietje A.M."/>
            <person name="Marsh S.A."/>
            <person name="Felix M.A."/>
            <person name="Shapira M."/>
            <person name="Kaleta C."/>
            <person name="Schulenburg H."/>
            <person name="Samuel B."/>
        </authorList>
    </citation>
    <scope>NUCLEOTIDE SEQUENCE [LARGE SCALE GENOMIC DNA]</scope>
    <source>
        <strain evidence="9 10">BIGb0170</strain>
    </source>
</reference>
<keyword evidence="4" id="KW-0472">Membrane</keyword>
<dbReference type="Pfam" id="PF07980">
    <property type="entry name" value="SusD_RagB"/>
    <property type="match status" value="1"/>
</dbReference>
<evidence type="ECO:0000259" key="8">
    <source>
        <dbReference type="Pfam" id="PF14322"/>
    </source>
</evidence>
<evidence type="ECO:0000256" key="6">
    <source>
        <dbReference type="SAM" id="SignalP"/>
    </source>
</evidence>
<dbReference type="Gene3D" id="1.25.40.390">
    <property type="match status" value="1"/>
</dbReference>
<proteinExistence type="inferred from homology"/>
<dbReference type="PROSITE" id="PS51257">
    <property type="entry name" value="PROKAR_LIPOPROTEIN"/>
    <property type="match status" value="1"/>
</dbReference>
<dbReference type="Pfam" id="PF14322">
    <property type="entry name" value="SusD-like_3"/>
    <property type="match status" value="1"/>
</dbReference>
<evidence type="ECO:0000256" key="4">
    <source>
        <dbReference type="ARBA" id="ARBA00023136"/>
    </source>
</evidence>
<dbReference type="Proteomes" id="UP000515450">
    <property type="component" value="Chromosome"/>
</dbReference>
<dbReference type="GO" id="GO:0009279">
    <property type="term" value="C:cell outer membrane"/>
    <property type="evidence" value="ECO:0007669"/>
    <property type="project" value="UniProtKB-SubCell"/>
</dbReference>
<comment type="subcellular location">
    <subcellularLocation>
        <location evidence="1">Cell outer membrane</location>
    </subcellularLocation>
</comment>
<evidence type="ECO:0000256" key="1">
    <source>
        <dbReference type="ARBA" id="ARBA00004442"/>
    </source>
</evidence>
<keyword evidence="5" id="KW-0998">Cell outer membrane</keyword>
<accession>A0A7G5DXP2</accession>
<evidence type="ECO:0000256" key="5">
    <source>
        <dbReference type="ARBA" id="ARBA00023237"/>
    </source>
</evidence>
<dbReference type="SUPFAM" id="SSF48452">
    <property type="entry name" value="TPR-like"/>
    <property type="match status" value="1"/>
</dbReference>
<evidence type="ECO:0000259" key="7">
    <source>
        <dbReference type="Pfam" id="PF07980"/>
    </source>
</evidence>
<dbReference type="AlphaFoldDB" id="A0A7G5DXP2"/>
<name>A0A7G5DXP2_9SPHI</name>
<evidence type="ECO:0000313" key="9">
    <source>
        <dbReference type="EMBL" id="QMV66517.1"/>
    </source>
</evidence>
<protein>
    <submittedName>
        <fullName evidence="9">RagB/SusD family nutrient uptake outer membrane protein</fullName>
    </submittedName>
</protein>
<feature type="domain" description="SusD-like N-terminal" evidence="8">
    <location>
        <begin position="94"/>
        <end position="218"/>
    </location>
</feature>